<evidence type="ECO:0000256" key="1">
    <source>
        <dbReference type="SAM" id="Phobius"/>
    </source>
</evidence>
<keyword evidence="1" id="KW-0472">Membrane</keyword>
<reference evidence="2 3" key="1">
    <citation type="submission" date="2023-01" db="EMBL/GenBank/DDBJ databases">
        <title>Characterization of estradiol degrading bacteria Microbacterium sp. MZT7 and reveal degrading genes through genome analysis.</title>
        <authorList>
            <person name="Hao P."/>
            <person name="Gao Y."/>
        </authorList>
    </citation>
    <scope>NUCLEOTIDE SEQUENCE [LARGE SCALE GENOMIC DNA]</scope>
    <source>
        <strain evidence="2 3">MZT7</strain>
    </source>
</reference>
<organism evidence="2 3">
    <name type="scientific">Microbacterium resistens</name>
    <dbReference type="NCBI Taxonomy" id="156977"/>
    <lineage>
        <taxon>Bacteria</taxon>
        <taxon>Bacillati</taxon>
        <taxon>Actinomycetota</taxon>
        <taxon>Actinomycetes</taxon>
        <taxon>Micrococcales</taxon>
        <taxon>Microbacteriaceae</taxon>
        <taxon>Microbacterium</taxon>
    </lineage>
</organism>
<feature type="transmembrane region" description="Helical" evidence="1">
    <location>
        <begin position="57"/>
        <end position="78"/>
    </location>
</feature>
<feature type="transmembrane region" description="Helical" evidence="1">
    <location>
        <begin position="30"/>
        <end position="50"/>
    </location>
</feature>
<proteinExistence type="predicted"/>
<dbReference type="Proteomes" id="UP001199642">
    <property type="component" value="Chromosome"/>
</dbReference>
<dbReference type="RefSeq" id="WP_219084918.1">
    <property type="nucleotide sequence ID" value="NZ_CP082781.1"/>
</dbReference>
<keyword evidence="1" id="KW-1133">Transmembrane helix</keyword>
<evidence type="ECO:0000313" key="3">
    <source>
        <dbReference type="Proteomes" id="UP001199642"/>
    </source>
</evidence>
<gene>
    <name evidence="2" type="ORF">K8F61_01445</name>
</gene>
<accession>A0ABY3RW46</accession>
<keyword evidence="3" id="KW-1185">Reference proteome</keyword>
<keyword evidence="1" id="KW-0812">Transmembrane</keyword>
<protein>
    <submittedName>
        <fullName evidence="2">Uncharacterized protein</fullName>
    </submittedName>
</protein>
<sequence length="95" mass="9562">MYILLAIIAACAAGVAIHFALPGRETRGVAVAPAVTTATAAAVYTLAQWAGLAESSVWLWLASLGGAVVVGVAVTLVLTSARTRSDAAQRAELGI</sequence>
<dbReference type="EMBL" id="CP082781">
    <property type="protein sequence ID" value="UGS26921.1"/>
    <property type="molecule type" value="Genomic_DNA"/>
</dbReference>
<name>A0ABY3RW46_9MICO</name>
<evidence type="ECO:0000313" key="2">
    <source>
        <dbReference type="EMBL" id="UGS26921.1"/>
    </source>
</evidence>